<dbReference type="eggNOG" id="arCOG02492">
    <property type="taxonomic scope" value="Archaea"/>
</dbReference>
<dbReference type="PANTHER" id="PTHR34512:SF30">
    <property type="entry name" value="OUTER MEMBRANE PROTEIN ASSEMBLY FACTOR BAMB"/>
    <property type="match status" value="1"/>
</dbReference>
<organism evidence="3 4">
    <name type="scientific">Natronolimnohabitans innermongolicus JCM 12255</name>
    <dbReference type="NCBI Taxonomy" id="1227499"/>
    <lineage>
        <taxon>Archaea</taxon>
        <taxon>Methanobacteriati</taxon>
        <taxon>Methanobacteriota</taxon>
        <taxon>Stenosarchaea group</taxon>
        <taxon>Halobacteria</taxon>
        <taxon>Halobacteriales</taxon>
        <taxon>Natrialbaceae</taxon>
        <taxon>Natronolimnohabitans</taxon>
    </lineage>
</organism>
<evidence type="ECO:0000313" key="4">
    <source>
        <dbReference type="Proteomes" id="UP000011602"/>
    </source>
</evidence>
<protein>
    <submittedName>
        <fullName evidence="3">PQQ repeat protein</fullName>
    </submittedName>
</protein>
<proteinExistence type="predicted"/>
<sequence length="419" mass="46419">MNRRRYLAASASAVALAGCLGDGESDGNENGNGNETENGESTSETDEGDESSGDWLFPGHDLGSSRYASYETNHGSELVTDWKYERGWAPTHTALVVADGTAYRAGNRLAAIDSDGEVLWEESYDVDSPLALVDGELLFFNENDRLFRLDSETGERLETTDIGITNPDRTVLTPESIYVLDSQLGRNDTILTAYETATGEQRWQYPDEYSQTVSLVRRTDETIVVAADDALVAIDDAAGDVVWRVDTHEWLPDDEDRNSHGLNSMVIRDTTAYVSVSQYNRDSSEYQQSVCAVDLEDGTSIWRRDVESGSVEAVDDERVYVVDDDLLTAFDATSGDERWDAIGRAWIESVTVTQDVVYCYDRDDQLIAFGTDEGEELLFESRRTRTPMSVTDDLVVANETVYVNGDDLVALQPSTETDP</sequence>
<dbReference type="AlphaFoldDB" id="L9WUN9"/>
<evidence type="ECO:0000313" key="3">
    <source>
        <dbReference type="EMBL" id="ELY52033.1"/>
    </source>
</evidence>
<dbReference type="InterPro" id="IPR002372">
    <property type="entry name" value="PQQ_rpt_dom"/>
</dbReference>
<evidence type="ECO:0000256" key="1">
    <source>
        <dbReference type="SAM" id="MobiDB-lite"/>
    </source>
</evidence>
<dbReference type="PROSITE" id="PS51257">
    <property type="entry name" value="PROKAR_LIPOPROTEIN"/>
    <property type="match status" value="1"/>
</dbReference>
<keyword evidence="4" id="KW-1185">Reference proteome</keyword>
<dbReference type="RefSeq" id="WP_007260616.1">
    <property type="nucleotide sequence ID" value="NZ_AOHZ01000080.1"/>
</dbReference>
<dbReference type="Proteomes" id="UP000011602">
    <property type="component" value="Unassembled WGS sequence"/>
</dbReference>
<name>L9WUN9_9EURY</name>
<feature type="domain" description="Pyrrolo-quinoline quinone repeat" evidence="2">
    <location>
        <begin position="92"/>
        <end position="206"/>
    </location>
</feature>
<dbReference type="SUPFAM" id="SSF50998">
    <property type="entry name" value="Quinoprotein alcohol dehydrogenase-like"/>
    <property type="match status" value="1"/>
</dbReference>
<accession>L9WUN9</accession>
<feature type="compositionally biased region" description="Low complexity" evidence="1">
    <location>
        <begin position="28"/>
        <end position="42"/>
    </location>
</feature>
<dbReference type="EMBL" id="AOHZ01000080">
    <property type="protein sequence ID" value="ELY52033.1"/>
    <property type="molecule type" value="Genomic_DNA"/>
</dbReference>
<dbReference type="STRING" id="1227499.C493_16771"/>
<dbReference type="Pfam" id="PF13360">
    <property type="entry name" value="PQQ_2"/>
    <property type="match status" value="2"/>
</dbReference>
<feature type="domain" description="Pyrrolo-quinoline quinone repeat" evidence="2">
    <location>
        <begin position="288"/>
        <end position="415"/>
    </location>
</feature>
<dbReference type="PATRIC" id="fig|1227499.3.peg.3437"/>
<dbReference type="SMART" id="SM00564">
    <property type="entry name" value="PQQ"/>
    <property type="match status" value="6"/>
</dbReference>
<dbReference type="InterPro" id="IPR011047">
    <property type="entry name" value="Quinoprotein_ADH-like_sf"/>
</dbReference>
<evidence type="ECO:0000259" key="2">
    <source>
        <dbReference type="Pfam" id="PF13360"/>
    </source>
</evidence>
<reference evidence="3 4" key="1">
    <citation type="journal article" date="2014" name="PLoS Genet.">
        <title>Phylogenetically driven sequencing of extremely halophilic archaea reveals strategies for static and dynamic osmo-response.</title>
        <authorList>
            <person name="Becker E.A."/>
            <person name="Seitzer P.M."/>
            <person name="Tritt A."/>
            <person name="Larsen D."/>
            <person name="Krusor M."/>
            <person name="Yao A.I."/>
            <person name="Wu D."/>
            <person name="Madern D."/>
            <person name="Eisen J.A."/>
            <person name="Darling A.E."/>
            <person name="Facciotti M.T."/>
        </authorList>
    </citation>
    <scope>NUCLEOTIDE SEQUENCE [LARGE SCALE GENOMIC DNA]</scope>
    <source>
        <strain evidence="3 4">JCM 12255</strain>
    </source>
</reference>
<comment type="caution">
    <text evidence="3">The sequence shown here is derived from an EMBL/GenBank/DDBJ whole genome shotgun (WGS) entry which is preliminary data.</text>
</comment>
<feature type="compositionally biased region" description="Acidic residues" evidence="1">
    <location>
        <begin position="43"/>
        <end position="52"/>
    </location>
</feature>
<dbReference type="PANTHER" id="PTHR34512">
    <property type="entry name" value="CELL SURFACE PROTEIN"/>
    <property type="match status" value="1"/>
</dbReference>
<dbReference type="InterPro" id="IPR015943">
    <property type="entry name" value="WD40/YVTN_repeat-like_dom_sf"/>
</dbReference>
<dbReference type="Gene3D" id="2.130.10.10">
    <property type="entry name" value="YVTN repeat-like/Quinoprotein amine dehydrogenase"/>
    <property type="match status" value="2"/>
</dbReference>
<dbReference type="InterPro" id="IPR018391">
    <property type="entry name" value="PQQ_b-propeller_rpt"/>
</dbReference>
<gene>
    <name evidence="3" type="ORF">C493_16771</name>
</gene>
<feature type="region of interest" description="Disordered" evidence="1">
    <location>
        <begin position="19"/>
        <end position="56"/>
    </location>
</feature>